<proteinExistence type="predicted"/>
<evidence type="ECO:0000313" key="1">
    <source>
        <dbReference type="EMBL" id="KAI7989340.1"/>
    </source>
</evidence>
<organism evidence="1 2">
    <name type="scientific">Camellia lanceoleosa</name>
    <dbReference type="NCBI Taxonomy" id="1840588"/>
    <lineage>
        <taxon>Eukaryota</taxon>
        <taxon>Viridiplantae</taxon>
        <taxon>Streptophyta</taxon>
        <taxon>Embryophyta</taxon>
        <taxon>Tracheophyta</taxon>
        <taxon>Spermatophyta</taxon>
        <taxon>Magnoliopsida</taxon>
        <taxon>eudicotyledons</taxon>
        <taxon>Gunneridae</taxon>
        <taxon>Pentapetalae</taxon>
        <taxon>asterids</taxon>
        <taxon>Ericales</taxon>
        <taxon>Theaceae</taxon>
        <taxon>Camellia</taxon>
    </lineage>
</organism>
<keyword evidence="2" id="KW-1185">Reference proteome</keyword>
<gene>
    <name evidence="1" type="ORF">LOK49_LG13G02139</name>
</gene>
<comment type="caution">
    <text evidence="1">The sequence shown here is derived from an EMBL/GenBank/DDBJ whole genome shotgun (WGS) entry which is preliminary data.</text>
</comment>
<name>A0ACC0FKU6_9ERIC</name>
<dbReference type="Proteomes" id="UP001060215">
    <property type="component" value="Chromosome 14"/>
</dbReference>
<reference evidence="1 2" key="1">
    <citation type="journal article" date="2022" name="Plant J.">
        <title>Chromosome-level genome of Camellia lanceoleosa provides a valuable resource for understanding genome evolution and self-incompatibility.</title>
        <authorList>
            <person name="Gong W."/>
            <person name="Xiao S."/>
            <person name="Wang L."/>
            <person name="Liao Z."/>
            <person name="Chang Y."/>
            <person name="Mo W."/>
            <person name="Hu G."/>
            <person name="Li W."/>
            <person name="Zhao G."/>
            <person name="Zhu H."/>
            <person name="Hu X."/>
            <person name="Ji K."/>
            <person name="Xiang X."/>
            <person name="Song Q."/>
            <person name="Yuan D."/>
            <person name="Jin S."/>
            <person name="Zhang L."/>
        </authorList>
    </citation>
    <scope>NUCLEOTIDE SEQUENCE [LARGE SCALE GENOMIC DNA]</scope>
    <source>
        <strain evidence="1">SQ_2022a</strain>
    </source>
</reference>
<accession>A0ACC0FKU6</accession>
<sequence length="101" mass="10599">MSCSRDSSSSGDGGTVTGETTSGNYYPETFHIVIVFCIAAFGLSIGIEDVGAVTFNVIDYGAVGNDWISFQFVNGLIINGGGQINGQGSIWWNAPVCNHNT</sequence>
<evidence type="ECO:0000313" key="2">
    <source>
        <dbReference type="Proteomes" id="UP001060215"/>
    </source>
</evidence>
<protein>
    <submittedName>
        <fullName evidence="1">Uncharacterized protein</fullName>
    </submittedName>
</protein>
<dbReference type="EMBL" id="CM045771">
    <property type="protein sequence ID" value="KAI7989340.1"/>
    <property type="molecule type" value="Genomic_DNA"/>
</dbReference>